<sequence length="181" mass="18700">MNIGKQSLLFLALVASMIMAASGENLLRAASRGGTVAQARKLDSSSDEADEDSGSNDGDNGDVDPADDGSDGTAENIDWSTILEDEEVVEPIDPVDDGDSADPGEGIDWASLIAEAEQDDASLQSIHEPDETESDVVSDPDSNDGPSESDVVSEPDSTAAEENDSDDSSDDSSDDESASAD</sequence>
<feature type="region of interest" description="Disordered" evidence="1">
    <location>
        <begin position="32"/>
        <end position="181"/>
    </location>
</feature>
<gene>
    <name evidence="3" type="ORF">SEMRO_121_G058920.1</name>
</gene>
<feature type="signal peptide" evidence="2">
    <location>
        <begin position="1"/>
        <end position="23"/>
    </location>
</feature>
<name>A0A9N8H9M3_9STRA</name>
<comment type="caution">
    <text evidence="3">The sequence shown here is derived from an EMBL/GenBank/DDBJ whole genome shotgun (WGS) entry which is preliminary data.</text>
</comment>
<feature type="chain" id="PRO_5040465083" evidence="2">
    <location>
        <begin position="24"/>
        <end position="181"/>
    </location>
</feature>
<dbReference type="AlphaFoldDB" id="A0A9N8H9M3"/>
<evidence type="ECO:0000313" key="3">
    <source>
        <dbReference type="EMBL" id="CAB9501898.1"/>
    </source>
</evidence>
<organism evidence="3 4">
    <name type="scientific">Seminavis robusta</name>
    <dbReference type="NCBI Taxonomy" id="568900"/>
    <lineage>
        <taxon>Eukaryota</taxon>
        <taxon>Sar</taxon>
        <taxon>Stramenopiles</taxon>
        <taxon>Ochrophyta</taxon>
        <taxon>Bacillariophyta</taxon>
        <taxon>Bacillariophyceae</taxon>
        <taxon>Bacillariophycidae</taxon>
        <taxon>Naviculales</taxon>
        <taxon>Naviculaceae</taxon>
        <taxon>Seminavis</taxon>
    </lineage>
</organism>
<feature type="compositionally biased region" description="Acidic residues" evidence="1">
    <location>
        <begin position="130"/>
        <end position="142"/>
    </location>
</feature>
<dbReference type="Proteomes" id="UP001153069">
    <property type="component" value="Unassembled WGS sequence"/>
</dbReference>
<evidence type="ECO:0000256" key="2">
    <source>
        <dbReference type="SAM" id="SignalP"/>
    </source>
</evidence>
<evidence type="ECO:0000256" key="1">
    <source>
        <dbReference type="SAM" id="MobiDB-lite"/>
    </source>
</evidence>
<feature type="compositionally biased region" description="Acidic residues" evidence="1">
    <location>
        <begin position="83"/>
        <end position="102"/>
    </location>
</feature>
<dbReference type="EMBL" id="CAICTM010000120">
    <property type="protein sequence ID" value="CAB9501898.1"/>
    <property type="molecule type" value="Genomic_DNA"/>
</dbReference>
<feature type="compositionally biased region" description="Acidic residues" evidence="1">
    <location>
        <begin position="159"/>
        <end position="181"/>
    </location>
</feature>
<accession>A0A9N8H9M3</accession>
<proteinExistence type="predicted"/>
<protein>
    <submittedName>
        <fullName evidence="3">Uncharacterized protein</fullName>
    </submittedName>
</protein>
<feature type="compositionally biased region" description="Acidic residues" evidence="1">
    <location>
        <begin position="45"/>
        <end position="70"/>
    </location>
</feature>
<keyword evidence="4" id="KW-1185">Reference proteome</keyword>
<evidence type="ECO:0000313" key="4">
    <source>
        <dbReference type="Proteomes" id="UP001153069"/>
    </source>
</evidence>
<reference evidence="3" key="1">
    <citation type="submission" date="2020-06" db="EMBL/GenBank/DDBJ databases">
        <authorList>
            <consortium name="Plant Systems Biology data submission"/>
        </authorList>
    </citation>
    <scope>NUCLEOTIDE SEQUENCE</scope>
    <source>
        <strain evidence="3">D6</strain>
    </source>
</reference>
<keyword evidence="2" id="KW-0732">Signal</keyword>